<dbReference type="InterPro" id="IPR036291">
    <property type="entry name" value="NAD(P)-bd_dom_sf"/>
</dbReference>
<dbReference type="InterPro" id="IPR015955">
    <property type="entry name" value="Lactate_DH/Glyco_Ohase_4_C"/>
</dbReference>
<protein>
    <submittedName>
        <fullName evidence="2">HYPOTHETICAL L-lactate dehydrogenase</fullName>
    </submittedName>
</protein>
<name>C5J5Q1_MESCH</name>
<dbReference type="KEGG" id="mco:MCJ_001000"/>
<evidence type="ECO:0000256" key="1">
    <source>
        <dbReference type="ARBA" id="ARBA00022490"/>
    </source>
</evidence>
<dbReference type="SUPFAM" id="SSF51735">
    <property type="entry name" value="NAD(P)-binding Rossmann-fold domains"/>
    <property type="match status" value="1"/>
</dbReference>
<dbReference type="HOGENOM" id="CLU_078493_0_0_14"/>
<proteinExistence type="predicted"/>
<accession>C5J5Q1</accession>
<keyword evidence="1" id="KW-0963">Cytoplasm</keyword>
<dbReference type="PANTHER" id="PTHR43128">
    <property type="entry name" value="L-2-HYDROXYCARBOXYLATE DEHYDROGENASE (NAD(P)(+))"/>
    <property type="match status" value="1"/>
</dbReference>
<dbReference type="PANTHER" id="PTHR43128:SF16">
    <property type="entry name" value="L-LACTATE DEHYDROGENASE"/>
    <property type="match status" value="1"/>
</dbReference>
<evidence type="ECO:0000313" key="2">
    <source>
        <dbReference type="EMBL" id="CAT04779.1"/>
    </source>
</evidence>
<sequence length="325" mass="36901">MDFGIKIYFNFKRSTKENTMKNIAIINTTLNNMTVVNNALIKDLGANFFIINSNIEAAQAHVKDLEDVIDFNNKSQLEVADFRVLQKCDIILIDVHSSWKPGMSDVDVMVQNSEFIYQVAWQTRLNNFNGLALILAPNNSVMTRVFADVSGLSTTKVIGLGAILESFRINKQFGRVIENFENNALVLGDSENSFVAVQDLLFKYVNISSKDLDIENTVLQANTQTNRILSIKNHNNWGMGFWAFQVLDAIVNNKKTTFILNVNKSDESMISDVFISLPTTIDGEGISNIYWPKFSSKEENLVYAFVNEQRNFYKIINHYFASKNK</sequence>
<dbReference type="eggNOG" id="COG0039">
    <property type="taxonomic scope" value="Bacteria"/>
</dbReference>
<keyword evidence="3" id="KW-1185">Reference proteome</keyword>
<dbReference type="EMBL" id="FM864216">
    <property type="protein sequence ID" value="CAT04779.1"/>
    <property type="molecule type" value="Genomic_DNA"/>
</dbReference>
<evidence type="ECO:0000313" key="3">
    <source>
        <dbReference type="Proteomes" id="UP000001491"/>
    </source>
</evidence>
<dbReference type="Gene3D" id="3.90.110.10">
    <property type="entry name" value="Lactate dehydrogenase/glycoside hydrolase, family 4, C-terminal"/>
    <property type="match status" value="1"/>
</dbReference>
<organism evidence="2 3">
    <name type="scientific">Mesomycoplasma conjunctivae (strain ATCC 25834 / NCTC 10147 / HRC/581)</name>
    <name type="common">Mycoplasma conjunctivae</name>
    <dbReference type="NCBI Taxonomy" id="572263"/>
    <lineage>
        <taxon>Bacteria</taxon>
        <taxon>Bacillati</taxon>
        <taxon>Mycoplasmatota</taxon>
        <taxon>Mycoplasmoidales</taxon>
        <taxon>Metamycoplasmataceae</taxon>
        <taxon>Mesomycoplasma</taxon>
    </lineage>
</organism>
<dbReference type="GO" id="GO:0006089">
    <property type="term" value="P:lactate metabolic process"/>
    <property type="evidence" value="ECO:0007669"/>
    <property type="project" value="TreeGrafter"/>
</dbReference>
<dbReference type="AlphaFoldDB" id="C5J5Q1"/>
<dbReference type="Gene3D" id="3.40.50.720">
    <property type="entry name" value="NAD(P)-binding Rossmann-like Domain"/>
    <property type="match status" value="1"/>
</dbReference>
<dbReference type="GO" id="GO:0004459">
    <property type="term" value="F:L-lactate dehydrogenase (NAD+) activity"/>
    <property type="evidence" value="ECO:0007669"/>
    <property type="project" value="TreeGrafter"/>
</dbReference>
<gene>
    <name evidence="2" type="ordered locus">MCJ_001000</name>
</gene>
<dbReference type="SUPFAM" id="SSF56327">
    <property type="entry name" value="LDH C-terminal domain-like"/>
    <property type="match status" value="1"/>
</dbReference>
<dbReference type="Proteomes" id="UP000001491">
    <property type="component" value="Chromosome"/>
</dbReference>
<reference evidence="3" key="1">
    <citation type="journal article" date="2009" name="BMC Bioinformatics">
        <title>The Mycoplasma conjunctivae genome sequencing, annotation and analysis.</title>
        <authorList>
            <person name="Calderon-Copete S.P."/>
            <person name="Wigger G."/>
            <person name="Wunderlin C."/>
            <person name="Schmidheini T."/>
            <person name="Frey J."/>
            <person name="Quail M.A."/>
            <person name="Falquet L."/>
        </authorList>
    </citation>
    <scope>NUCLEOTIDE SEQUENCE [LARGE SCALE GENOMIC DNA]</scope>
    <source>
        <strain evidence="3">ATCC 25834 / NCTC 10147 / HRC/581</strain>
    </source>
</reference>